<feature type="domain" description="Periplasmic binding protein" evidence="4">
    <location>
        <begin position="60"/>
        <end position="159"/>
    </location>
</feature>
<evidence type="ECO:0000313" key="6">
    <source>
        <dbReference type="Proteomes" id="UP000498740"/>
    </source>
</evidence>
<feature type="signal peptide" evidence="3">
    <location>
        <begin position="1"/>
        <end position="22"/>
    </location>
</feature>
<dbReference type="PANTHER" id="PTHR30036:SF8">
    <property type="entry name" value="ABC-TYPE SUGAR TRANSPORT SYSTEM PERIPLASMIC COMPONENT-LIKE PROTEIN"/>
    <property type="match status" value="1"/>
</dbReference>
<dbReference type="Pfam" id="PF13407">
    <property type="entry name" value="Peripla_BP_4"/>
    <property type="match status" value="1"/>
</dbReference>
<dbReference type="Proteomes" id="UP000498740">
    <property type="component" value="Unassembled WGS sequence"/>
</dbReference>
<dbReference type="Gene3D" id="3.40.50.2300">
    <property type="match status" value="1"/>
</dbReference>
<name>A0A7J0D4I5_STRMI</name>
<feature type="region of interest" description="Disordered" evidence="2">
    <location>
        <begin position="28"/>
        <end position="54"/>
    </location>
</feature>
<comment type="subcellular location">
    <subcellularLocation>
        <location evidence="1">Cell envelope</location>
    </subcellularLocation>
</comment>
<gene>
    <name evidence="5" type="ORF">Smic_75230</name>
</gene>
<dbReference type="InterPro" id="IPR050555">
    <property type="entry name" value="Bact_Solute-Bind_Prot2"/>
</dbReference>
<proteinExistence type="predicted"/>
<feature type="region of interest" description="Disordered" evidence="2">
    <location>
        <begin position="170"/>
        <end position="203"/>
    </location>
</feature>
<sequence>MRRSTIRRTGAAVAAVTSLALALTACGGTTKSDVKKESGGAAAPAGAADPDAPTKKGLTVGFLPKQVNNPYFTTADKGGQKAVESLGSTFKEVGPTSATDTSGQVSYVNTLTQQQVDAIAVSAQDPGALCTALKQAMKNGIKVVTYDSDTTPGCRNVFISQAGRRISAAPRSSCWRNRSATRARSRSCPPRRPRRTRTSGSTT</sequence>
<dbReference type="SUPFAM" id="SSF53822">
    <property type="entry name" value="Periplasmic binding protein-like I"/>
    <property type="match status" value="1"/>
</dbReference>
<dbReference type="InterPro" id="IPR028082">
    <property type="entry name" value="Peripla_BP_I"/>
</dbReference>
<evidence type="ECO:0000313" key="5">
    <source>
        <dbReference type="EMBL" id="GFN08967.1"/>
    </source>
</evidence>
<feature type="compositionally biased region" description="Basic residues" evidence="2">
    <location>
        <begin position="179"/>
        <end position="197"/>
    </location>
</feature>
<dbReference type="EMBL" id="BLWD01000001">
    <property type="protein sequence ID" value="GFN08967.1"/>
    <property type="molecule type" value="Genomic_DNA"/>
</dbReference>
<dbReference type="GO" id="GO:0030246">
    <property type="term" value="F:carbohydrate binding"/>
    <property type="evidence" value="ECO:0007669"/>
    <property type="project" value="TreeGrafter"/>
</dbReference>
<organism evidence="5 6">
    <name type="scientific">Streptomyces microflavus</name>
    <name type="common">Streptomyces lipmanii</name>
    <dbReference type="NCBI Taxonomy" id="1919"/>
    <lineage>
        <taxon>Bacteria</taxon>
        <taxon>Bacillati</taxon>
        <taxon>Actinomycetota</taxon>
        <taxon>Actinomycetes</taxon>
        <taxon>Kitasatosporales</taxon>
        <taxon>Streptomycetaceae</taxon>
        <taxon>Streptomyces</taxon>
    </lineage>
</organism>
<dbReference type="AlphaFoldDB" id="A0A7J0D4I5"/>
<dbReference type="InterPro" id="IPR025997">
    <property type="entry name" value="SBP_2_dom"/>
</dbReference>
<feature type="compositionally biased region" description="Low complexity" evidence="2">
    <location>
        <begin position="39"/>
        <end position="51"/>
    </location>
</feature>
<keyword evidence="3" id="KW-0732">Signal</keyword>
<comment type="caution">
    <text evidence="5">The sequence shown here is derived from an EMBL/GenBank/DDBJ whole genome shotgun (WGS) entry which is preliminary data.</text>
</comment>
<dbReference type="PROSITE" id="PS51257">
    <property type="entry name" value="PROKAR_LIPOPROTEIN"/>
    <property type="match status" value="1"/>
</dbReference>
<feature type="chain" id="PRO_5039532012" description="Periplasmic binding protein domain-containing protein" evidence="3">
    <location>
        <begin position="23"/>
        <end position="203"/>
    </location>
</feature>
<protein>
    <recommendedName>
        <fullName evidence="4">Periplasmic binding protein domain-containing protein</fullName>
    </recommendedName>
</protein>
<dbReference type="PANTHER" id="PTHR30036">
    <property type="entry name" value="D-XYLOSE-BINDING PERIPLASMIC PROTEIN"/>
    <property type="match status" value="1"/>
</dbReference>
<dbReference type="GO" id="GO:0030288">
    <property type="term" value="C:outer membrane-bounded periplasmic space"/>
    <property type="evidence" value="ECO:0007669"/>
    <property type="project" value="TreeGrafter"/>
</dbReference>
<accession>A0A7J0D4I5</accession>
<evidence type="ECO:0000256" key="1">
    <source>
        <dbReference type="ARBA" id="ARBA00004196"/>
    </source>
</evidence>
<reference evidence="5 6" key="1">
    <citation type="submission" date="2020-05" db="EMBL/GenBank/DDBJ databases">
        <title>Whole genome shotgun sequence of Streptomyces microflavus NBRC 13062.</title>
        <authorList>
            <person name="Komaki H."/>
            <person name="Tamura T."/>
        </authorList>
    </citation>
    <scope>NUCLEOTIDE SEQUENCE [LARGE SCALE GENOMIC DNA]</scope>
    <source>
        <strain evidence="5 6">NBRC 13062</strain>
    </source>
</reference>
<evidence type="ECO:0000259" key="4">
    <source>
        <dbReference type="Pfam" id="PF13407"/>
    </source>
</evidence>
<evidence type="ECO:0000256" key="2">
    <source>
        <dbReference type="SAM" id="MobiDB-lite"/>
    </source>
</evidence>
<evidence type="ECO:0000256" key="3">
    <source>
        <dbReference type="SAM" id="SignalP"/>
    </source>
</evidence>